<dbReference type="InterPro" id="IPR008030">
    <property type="entry name" value="NmrA-like"/>
</dbReference>
<dbReference type="PANTHER" id="PTHR47706:SF1">
    <property type="entry name" value="CIPA-LIKE, PUTATIVE (AFU_ORTHOLOGUE AFUA_1G12460)-RELATED"/>
    <property type="match status" value="1"/>
</dbReference>
<feature type="domain" description="NmrA-like" evidence="3">
    <location>
        <begin position="3"/>
        <end position="230"/>
    </location>
</feature>
<dbReference type="Pfam" id="PF05368">
    <property type="entry name" value="NmrA"/>
    <property type="match status" value="1"/>
</dbReference>
<dbReference type="Proteomes" id="UP000468828">
    <property type="component" value="Unassembled WGS sequence"/>
</dbReference>
<dbReference type="EMBL" id="JAAGWB010000013">
    <property type="protein sequence ID" value="NEN50397.1"/>
    <property type="molecule type" value="Genomic_DNA"/>
</dbReference>
<evidence type="ECO:0000313" key="5">
    <source>
        <dbReference type="EMBL" id="NEN50397.1"/>
    </source>
</evidence>
<keyword evidence="2" id="KW-0560">Oxidoreductase</keyword>
<keyword evidence="6" id="KW-1185">Reference proteome</keyword>
<evidence type="ECO:0000313" key="4">
    <source>
        <dbReference type="EMBL" id="NEK93630.1"/>
    </source>
</evidence>
<dbReference type="Proteomes" id="UP000471152">
    <property type="component" value="Unassembled WGS sequence"/>
</dbReference>
<dbReference type="InterPro" id="IPR036291">
    <property type="entry name" value="NAD(P)-bd_dom_sf"/>
</dbReference>
<comment type="caution">
    <text evidence="5">The sequence shown here is derived from an EMBL/GenBank/DDBJ whole genome shotgun (WGS) entry which is preliminary data.</text>
</comment>
<keyword evidence="1" id="KW-0521">NADP</keyword>
<name>A0A6P0H3V7_9ACTN</name>
<protein>
    <submittedName>
        <fullName evidence="5">NmrA family NAD(P)-binding protein</fullName>
    </submittedName>
</protein>
<reference evidence="4 6" key="1">
    <citation type="submission" date="2020-01" db="EMBL/GenBank/DDBJ databases">
        <title>the WGS Modestobacter muralis CPCC 204518.</title>
        <authorList>
            <person name="Jiang Z."/>
        </authorList>
    </citation>
    <scope>NUCLEOTIDE SEQUENCE [LARGE SCALE GENOMIC DNA]</scope>
    <source>
        <strain evidence="4 6">DSM 100205</strain>
    </source>
</reference>
<dbReference type="Gene3D" id="3.40.50.720">
    <property type="entry name" value="NAD(P)-binding Rossmann-like Domain"/>
    <property type="match status" value="1"/>
</dbReference>
<evidence type="ECO:0000313" key="6">
    <source>
        <dbReference type="Proteomes" id="UP000468828"/>
    </source>
</evidence>
<evidence type="ECO:0000259" key="3">
    <source>
        <dbReference type="Pfam" id="PF05368"/>
    </source>
</evidence>
<dbReference type="AlphaFoldDB" id="A0A6P0H3V7"/>
<dbReference type="InterPro" id="IPR051609">
    <property type="entry name" value="NmrA/Isoflavone_reductase-like"/>
</dbReference>
<dbReference type="EMBL" id="JAAGWH010000013">
    <property type="protein sequence ID" value="NEK93630.1"/>
    <property type="molecule type" value="Genomic_DNA"/>
</dbReference>
<proteinExistence type="predicted"/>
<gene>
    <name evidence="5" type="ORF">G3R41_05495</name>
    <name evidence="4" type="ORF">GCU67_05495</name>
</gene>
<dbReference type="RefSeq" id="WP_163610059.1">
    <property type="nucleotide sequence ID" value="NZ_JAAGWB010000013.1"/>
</dbReference>
<organism evidence="5 7">
    <name type="scientific">Modestobacter muralis</name>
    <dbReference type="NCBI Taxonomy" id="1608614"/>
    <lineage>
        <taxon>Bacteria</taxon>
        <taxon>Bacillati</taxon>
        <taxon>Actinomycetota</taxon>
        <taxon>Actinomycetes</taxon>
        <taxon>Geodermatophilales</taxon>
        <taxon>Geodermatophilaceae</taxon>
        <taxon>Modestobacter</taxon>
    </lineage>
</organism>
<evidence type="ECO:0000256" key="2">
    <source>
        <dbReference type="ARBA" id="ARBA00023002"/>
    </source>
</evidence>
<accession>A0A6P0H3V7</accession>
<dbReference type="Gene3D" id="3.90.25.10">
    <property type="entry name" value="UDP-galactose 4-epimerase, domain 1"/>
    <property type="match status" value="1"/>
</dbReference>
<evidence type="ECO:0000313" key="7">
    <source>
        <dbReference type="Proteomes" id="UP000471152"/>
    </source>
</evidence>
<dbReference type="PANTHER" id="PTHR47706">
    <property type="entry name" value="NMRA-LIKE FAMILY PROTEIN"/>
    <property type="match status" value="1"/>
</dbReference>
<reference evidence="5 7" key="2">
    <citation type="submission" date="2020-02" db="EMBL/GenBank/DDBJ databases">
        <title>The WGS of Modestobacter muralis DSM 100205.</title>
        <authorList>
            <person name="Jiang Z."/>
        </authorList>
    </citation>
    <scope>NUCLEOTIDE SEQUENCE [LARGE SCALE GENOMIC DNA]</scope>
    <source>
        <strain evidence="5 7">DSM 100205</strain>
    </source>
</reference>
<dbReference type="SUPFAM" id="SSF51735">
    <property type="entry name" value="NAD(P)-binding Rossmann-fold domains"/>
    <property type="match status" value="1"/>
</dbReference>
<sequence>MPTVLLAGASGDLGERIATALVARGATVRALTRSGASVAKTAHLESLGLQVVAADYADAPALRAAATGADVVVSALAGLRPVVLDAQTQLLTAAVSAGVPRFIPSDYSADYRRLPAGTNRNLELRREFMTRLDTAPLQATSVLVGAFADMLTGQAPLVLFGRGRVLYWHDADQPLDFTTKDDAAAFTAEAALDPTTPRFLEVAGSTVSSRDLARTMTELTGEPYKPQYAGGIGFLRTIARVGKLASRDRTALYPAWQGMQYFDTMFSGDGTLQAVDNDRYGVRHWTSAAEVLAAR</sequence>
<evidence type="ECO:0000256" key="1">
    <source>
        <dbReference type="ARBA" id="ARBA00022857"/>
    </source>
</evidence>
<dbReference type="GO" id="GO:0016491">
    <property type="term" value="F:oxidoreductase activity"/>
    <property type="evidence" value="ECO:0007669"/>
    <property type="project" value="UniProtKB-KW"/>
</dbReference>